<name>A0ACC2TWK5_9FUNG</name>
<sequence>MTMDISGNKDGEDWFFLHTASDGEVLIAVQNLNRDSSYYVKLDNIYPVRPESCSKNPKLHLTPDKDALSWSWRWTPILGAPTILGGSKNVCVFIKRAGTEFHVIAEFKFWTPLPNSGRKTSSSSLHGLNHKSNWVSCSYPPLAPFSSNSQTTSEMILGGLSGKYRARQGSFESDAGEAVLGVEFEEEDDDSFTTALGLSAGVEAIFPQSALAEINFGSDYIFRDEDGPVFRATLQHLEKRVHSFKQDIKRLLKLGLEAMESRKESLRHERALMDAVLAFPSIQPLAAAYFNQATQYLRQTEDASIQLIPQLILDPLRRLYDTDIKAAESRKKQFDQVSDEYYSYLSKYLSAKDRGRRGNFSDSKYQERRRHFELCRFNYYIYIHELRGGVKDQEILSNLTIYAEKHLSGLGQLYDALLLLKPGLDQIQLRVSEAERELALQRKDLDERRRHIVKPEGEFSDGILEHTSDPSTNANSPAALRNKFLGIRDLQATNRETSLAAGRKREGFLFTSSRTAAKFDKSLPGQASWHKKWCVLSGGCLHEYNNWKKQLEVNFEPVPLQFATVRVAFQTSRKFCFEVITPKLRRQYQATSEDDMTGWITCIANAIESLWIGTSSCDDLRKQAGLQHQPSPSPLGSLDQQYLLKLLQAEPSNRTCADCDTPGPEWCSINFGILLCIECSGIHRSLGTHITKVRSLALDVVTFTPDLIGLLQRLGNCTANAFWEASMDENGFYVEDSGSKWTKPTPSDDRAFKLRFITAKYVEHKFLMRQVPAPSLDSQLVQGLQDALLTPSSLTASIFAGVLQDQIMATLQPILLGGDVDGLLEVVQPSPLVKIFGLHSLVTPLHIALFCLEQTDPEVRVPYCMAELLIQNGANVNVQVEATAPTLLHFAALHNDLAAIQYLLLKGASPTVPQENYEAWPCFLVTDLACQQLLLEVTFTEAQKMNFDPGLLKLIAPPLPPRAKHPDDDEDHSPASSPVSLDNESMNSSASLMPVAADEPTTADSAIDMGRSVSADSRNPASPIKRLSEGWKQQLQQLGGKDGSRDQSLISGFSSSFVIPKKNTFRRSAQISTIQDLSRSAESTPGGTFRSRPAISDSESSRTRHSPSHSSFKIFSQPPPSSTSSSPSPPKALTEPILTDYPTPSSTSFTSTPSRPPSRTPFAVTDHDSFHPGDFLARRIHKPNRASSIIEAFRKMSK</sequence>
<evidence type="ECO:0000313" key="1">
    <source>
        <dbReference type="EMBL" id="KAJ9078944.1"/>
    </source>
</evidence>
<dbReference type="Proteomes" id="UP001165960">
    <property type="component" value="Unassembled WGS sequence"/>
</dbReference>
<gene>
    <name evidence="1" type="ORF">DSO57_1001692</name>
</gene>
<evidence type="ECO:0000313" key="2">
    <source>
        <dbReference type="Proteomes" id="UP001165960"/>
    </source>
</evidence>
<dbReference type="EMBL" id="QTSX02002133">
    <property type="protein sequence ID" value="KAJ9078944.1"/>
    <property type="molecule type" value="Genomic_DNA"/>
</dbReference>
<comment type="caution">
    <text evidence="1">The sequence shown here is derived from an EMBL/GenBank/DDBJ whole genome shotgun (WGS) entry which is preliminary data.</text>
</comment>
<protein>
    <submittedName>
        <fullName evidence="1">Uncharacterized protein</fullName>
    </submittedName>
</protein>
<accession>A0ACC2TWK5</accession>
<organism evidence="1 2">
    <name type="scientific">Entomophthora muscae</name>
    <dbReference type="NCBI Taxonomy" id="34485"/>
    <lineage>
        <taxon>Eukaryota</taxon>
        <taxon>Fungi</taxon>
        <taxon>Fungi incertae sedis</taxon>
        <taxon>Zoopagomycota</taxon>
        <taxon>Entomophthoromycotina</taxon>
        <taxon>Entomophthoromycetes</taxon>
        <taxon>Entomophthorales</taxon>
        <taxon>Entomophthoraceae</taxon>
        <taxon>Entomophthora</taxon>
    </lineage>
</organism>
<proteinExistence type="predicted"/>
<reference evidence="1" key="1">
    <citation type="submission" date="2022-04" db="EMBL/GenBank/DDBJ databases">
        <title>Genome of the entomopathogenic fungus Entomophthora muscae.</title>
        <authorList>
            <person name="Elya C."/>
            <person name="Lovett B.R."/>
            <person name="Lee E."/>
            <person name="Macias A.M."/>
            <person name="Hajek A.E."/>
            <person name="De Bivort B.L."/>
            <person name="Kasson M.T."/>
            <person name="De Fine Licht H.H."/>
            <person name="Stajich J.E."/>
        </authorList>
    </citation>
    <scope>NUCLEOTIDE SEQUENCE</scope>
    <source>
        <strain evidence="1">Berkeley</strain>
    </source>
</reference>
<keyword evidence="2" id="KW-1185">Reference proteome</keyword>